<evidence type="ECO:0000256" key="3">
    <source>
        <dbReference type="ARBA" id="ARBA00023014"/>
    </source>
</evidence>
<keyword evidence="1" id="KW-0479">Metal-binding</keyword>
<evidence type="ECO:0000313" key="6">
    <source>
        <dbReference type="EMBL" id="MBC8596914.1"/>
    </source>
</evidence>
<proteinExistence type="predicted"/>
<dbReference type="RefSeq" id="WP_262432291.1">
    <property type="nucleotide sequence ID" value="NZ_JACRTE010000010.1"/>
</dbReference>
<keyword evidence="2" id="KW-0408">Iron</keyword>
<dbReference type="EMBL" id="JACRTE010000010">
    <property type="protein sequence ID" value="MBC8596914.1"/>
    <property type="molecule type" value="Genomic_DNA"/>
</dbReference>
<name>A0A926FEC8_9FIRM</name>
<feature type="domain" description="4Fe-4S ferredoxin-type" evidence="5">
    <location>
        <begin position="169"/>
        <end position="202"/>
    </location>
</feature>
<dbReference type="PROSITE" id="PS51379">
    <property type="entry name" value="4FE4S_FER_2"/>
    <property type="match status" value="1"/>
</dbReference>
<comment type="caution">
    <text evidence="6">The sequence shown here is derived from an EMBL/GenBank/DDBJ whole genome shotgun (WGS) entry which is preliminary data.</text>
</comment>
<protein>
    <submittedName>
        <fullName evidence="6">Epoxyqueuosine reductase</fullName>
    </submittedName>
</protein>
<dbReference type="PANTHER" id="PTHR42827:SF1">
    <property type="entry name" value="IRON-SULFUR CLUSTER-BINDING PROTEIN"/>
    <property type="match status" value="1"/>
</dbReference>
<keyword evidence="7" id="KW-1185">Reference proteome</keyword>
<evidence type="ECO:0000256" key="2">
    <source>
        <dbReference type="ARBA" id="ARBA00023004"/>
    </source>
</evidence>
<evidence type="ECO:0000259" key="5">
    <source>
        <dbReference type="PROSITE" id="PS51379"/>
    </source>
</evidence>
<sequence>MLDAQTIRDYVKENLNIDKVGFASVDRFEKAPKFMHPLTVMPNAKTVIVFLKRILRGPYHGIDEGTNYLSYNAYSYLGLNTAIQAEGYKLANYIEKSGYEAMHLPSSATLPEKGPRGPKASPDKPPREISISVRIAAMAAGLGELGYSKVFLSPEFGPRQRIGIVLTDAEIESDPISVGKICDKCKSCVRGCPADALSKDEKVEMEFFGNNLEWAKLILGRCKMCHNGLNKKSSPFLQKQFPGLYIPIDEQEPSWVEALELGLNGFFKAVPIFNAMNGHYPNTVIAQCGGRGCVFECLKHLEKRGRIKEFVKDSPFSSDKPWRLNERPAHDENNGLVYDAEKEVYLRDRNGAEKTDGKEAPRWY</sequence>
<dbReference type="GO" id="GO:0051536">
    <property type="term" value="F:iron-sulfur cluster binding"/>
    <property type="evidence" value="ECO:0007669"/>
    <property type="project" value="UniProtKB-KW"/>
</dbReference>
<dbReference type="GO" id="GO:0046872">
    <property type="term" value="F:metal ion binding"/>
    <property type="evidence" value="ECO:0007669"/>
    <property type="project" value="UniProtKB-KW"/>
</dbReference>
<accession>A0A926FEC8</accession>
<dbReference type="PANTHER" id="PTHR42827">
    <property type="entry name" value="IRON-SULFUR CLUSTER-BINDING PROTEIN-RELATED"/>
    <property type="match status" value="1"/>
</dbReference>
<gene>
    <name evidence="6" type="ORF">H8706_08545</name>
</gene>
<dbReference type="SUPFAM" id="SSF54862">
    <property type="entry name" value="4Fe-4S ferredoxins"/>
    <property type="match status" value="1"/>
</dbReference>
<evidence type="ECO:0000313" key="7">
    <source>
        <dbReference type="Proteomes" id="UP000647416"/>
    </source>
</evidence>
<reference evidence="6" key="1">
    <citation type="submission" date="2020-08" db="EMBL/GenBank/DDBJ databases">
        <title>Genome public.</title>
        <authorList>
            <person name="Liu C."/>
            <person name="Sun Q."/>
        </authorList>
    </citation>
    <scope>NUCLEOTIDE SEQUENCE</scope>
    <source>
        <strain evidence="6">NSJ-50</strain>
    </source>
</reference>
<dbReference type="Proteomes" id="UP000647416">
    <property type="component" value="Unassembled WGS sequence"/>
</dbReference>
<dbReference type="InterPro" id="IPR017896">
    <property type="entry name" value="4Fe4S_Fe-S-bd"/>
</dbReference>
<dbReference type="InterPro" id="IPR017900">
    <property type="entry name" value="4Fe4S_Fe_S_CS"/>
</dbReference>
<dbReference type="PROSITE" id="PS00198">
    <property type="entry name" value="4FE4S_FER_1"/>
    <property type="match status" value="1"/>
</dbReference>
<evidence type="ECO:0000256" key="1">
    <source>
        <dbReference type="ARBA" id="ARBA00022723"/>
    </source>
</evidence>
<organism evidence="6 7">
    <name type="scientific">Qingrenia yutianensis</name>
    <dbReference type="NCBI Taxonomy" id="2763676"/>
    <lineage>
        <taxon>Bacteria</taxon>
        <taxon>Bacillati</taxon>
        <taxon>Bacillota</taxon>
        <taxon>Clostridia</taxon>
        <taxon>Eubacteriales</taxon>
        <taxon>Oscillospiraceae</taxon>
        <taxon>Qingrenia</taxon>
    </lineage>
</organism>
<dbReference type="AlphaFoldDB" id="A0A926FEC8"/>
<feature type="region of interest" description="Disordered" evidence="4">
    <location>
        <begin position="105"/>
        <end position="126"/>
    </location>
</feature>
<evidence type="ECO:0000256" key="4">
    <source>
        <dbReference type="SAM" id="MobiDB-lite"/>
    </source>
</evidence>
<keyword evidence="3" id="KW-0411">Iron-sulfur</keyword>